<keyword evidence="3" id="KW-1185">Reference proteome</keyword>
<sequence length="251" mass="27826">MRIILIPLLLFPLLAQAAVLSPSATINTVTAQRMLTQRIVKAYCQQGRGINSNAAKLQINSSITQFSTQLSNLFESVTAPENIEALKKQETQWQNMRTLALTPPKLETAKQLNDIAEAMLYDAGELVKRLDVSMGKPQGKLIRIAGRQRTLSQRLAKTACLESWGNQNPALKQQQAQAQKEFSANLVTLKAAPQNSRPIIEQLDLAEMQWVFLESALSGLDGHADKNIASTSERLLEVMDKITNQYEKLGN</sequence>
<evidence type="ECO:0000313" key="2">
    <source>
        <dbReference type="EMBL" id="QBC44602.1"/>
    </source>
</evidence>
<dbReference type="RefSeq" id="WP_130107135.1">
    <property type="nucleotide sequence ID" value="NZ_CP025781.1"/>
</dbReference>
<reference evidence="2 3" key="1">
    <citation type="submission" date="2018-01" db="EMBL/GenBank/DDBJ databases">
        <title>Genome sequence of Iodobacter sp. strain PCH194 isolated from Indian Trans-Himalaya.</title>
        <authorList>
            <person name="Kumar V."/>
            <person name="Thakur V."/>
            <person name="Kumar S."/>
            <person name="Singh D."/>
        </authorList>
    </citation>
    <scope>NUCLEOTIDE SEQUENCE [LARGE SCALE GENOMIC DNA]</scope>
    <source>
        <strain evidence="2 3">PCH194</strain>
    </source>
</reference>
<dbReference type="AlphaFoldDB" id="A0A7G3GC55"/>
<accession>A0A7G3GC55</accession>
<name>A0A7G3GC55_9NEIS</name>
<evidence type="ECO:0000313" key="3">
    <source>
        <dbReference type="Proteomes" id="UP000515917"/>
    </source>
</evidence>
<dbReference type="Proteomes" id="UP000515917">
    <property type="component" value="Chromosome"/>
</dbReference>
<gene>
    <name evidence="2" type="ORF">C1H71_14430</name>
</gene>
<dbReference type="EMBL" id="CP025781">
    <property type="protein sequence ID" value="QBC44602.1"/>
    <property type="molecule type" value="Genomic_DNA"/>
</dbReference>
<feature type="chain" id="PRO_5028816877" evidence="1">
    <location>
        <begin position="18"/>
        <end position="251"/>
    </location>
</feature>
<evidence type="ECO:0000256" key="1">
    <source>
        <dbReference type="SAM" id="SignalP"/>
    </source>
</evidence>
<protein>
    <submittedName>
        <fullName evidence="2">Uncharacterized protein</fullName>
    </submittedName>
</protein>
<proteinExistence type="predicted"/>
<organism evidence="2 3">
    <name type="scientific">Iodobacter fluviatilis</name>
    <dbReference type="NCBI Taxonomy" id="537"/>
    <lineage>
        <taxon>Bacteria</taxon>
        <taxon>Pseudomonadati</taxon>
        <taxon>Pseudomonadota</taxon>
        <taxon>Betaproteobacteria</taxon>
        <taxon>Neisseriales</taxon>
        <taxon>Chitinibacteraceae</taxon>
        <taxon>Iodobacter</taxon>
    </lineage>
</organism>
<keyword evidence="1" id="KW-0732">Signal</keyword>
<dbReference type="KEGG" id="ifl:C1H71_14430"/>
<feature type="signal peptide" evidence="1">
    <location>
        <begin position="1"/>
        <end position="17"/>
    </location>
</feature>